<name>A0A3S4C9L3_9MYCO</name>
<dbReference type="Proteomes" id="UP000269998">
    <property type="component" value="Chromosome"/>
</dbReference>
<proteinExistence type="predicted"/>
<evidence type="ECO:0000313" key="1">
    <source>
        <dbReference type="EMBL" id="VDM87522.1"/>
    </source>
</evidence>
<accession>A0A3S4C9L3</accession>
<reference evidence="2" key="1">
    <citation type="submission" date="2018-02" db="EMBL/GenBank/DDBJ databases">
        <authorList>
            <person name="Seth-Smith MB H."/>
            <person name="Seth-Smith H."/>
        </authorList>
    </citation>
    <scope>NUCLEOTIDE SEQUENCE [LARGE SCALE GENOMIC DNA]</scope>
</reference>
<keyword evidence="2" id="KW-1185">Reference proteome</keyword>
<dbReference type="EMBL" id="LR130759">
    <property type="protein sequence ID" value="VDM87522.1"/>
    <property type="molecule type" value="Genomic_DNA"/>
</dbReference>
<organism evidence="1 2">
    <name type="scientific">Mycobacterium basiliense</name>
    <dbReference type="NCBI Taxonomy" id="2094119"/>
    <lineage>
        <taxon>Bacteria</taxon>
        <taxon>Bacillati</taxon>
        <taxon>Actinomycetota</taxon>
        <taxon>Actinomycetes</taxon>
        <taxon>Mycobacteriales</taxon>
        <taxon>Mycobacteriaceae</taxon>
        <taxon>Mycobacterium</taxon>
    </lineage>
</organism>
<protein>
    <submittedName>
        <fullName evidence="1">Uncharacterized protein</fullName>
    </submittedName>
</protein>
<evidence type="ECO:0000313" key="2">
    <source>
        <dbReference type="Proteomes" id="UP000269998"/>
    </source>
</evidence>
<sequence>MGQIQPMIPMAIRIGGSGGYSRQLHRHPDYRPLGVDPRFRRSFSVRLRARAGA</sequence>
<dbReference type="KEGG" id="mbai:MB901379_01066"/>
<gene>
    <name evidence="1" type="ORF">MB901379_01066</name>
</gene>
<dbReference type="AlphaFoldDB" id="A0A3S4C9L3"/>